<proteinExistence type="inferred from homology"/>
<comment type="caution">
    <text evidence="10">The sequence shown here is derived from an EMBL/GenBank/DDBJ whole genome shotgun (WGS) entry which is preliminary data.</text>
</comment>
<reference evidence="10 11" key="1">
    <citation type="submission" date="2013-04" db="EMBL/GenBank/DDBJ databases">
        <title>Hyphomonas hirschiana VP5 Genome Sequencing.</title>
        <authorList>
            <person name="Lai Q."/>
            <person name="Shao Z."/>
        </authorList>
    </citation>
    <scope>NUCLEOTIDE SEQUENCE [LARGE SCALE GENOMIC DNA]</scope>
    <source>
        <strain evidence="10 11">VP5</strain>
    </source>
</reference>
<comment type="similarity">
    <text evidence="3">Belongs to the major facilitator superfamily. TCR/Tet family.</text>
</comment>
<feature type="transmembrane region" description="Helical" evidence="8">
    <location>
        <begin position="171"/>
        <end position="191"/>
    </location>
</feature>
<dbReference type="GO" id="GO:0022857">
    <property type="term" value="F:transmembrane transporter activity"/>
    <property type="evidence" value="ECO:0007669"/>
    <property type="project" value="InterPro"/>
</dbReference>
<keyword evidence="7 8" id="KW-0472">Membrane</keyword>
<dbReference type="AlphaFoldDB" id="A0A059F6M4"/>
<evidence type="ECO:0000256" key="6">
    <source>
        <dbReference type="ARBA" id="ARBA00022989"/>
    </source>
</evidence>
<dbReference type="PRINTS" id="PR01035">
    <property type="entry name" value="TCRTETA"/>
</dbReference>
<sequence length="417" mass="43865">MTDTAPARLPGKNAFFFVLVTVFIDHLAFGLIIPVLPTLIQDLANVPASGATLWIGGLAATYAVMTFLFGPLIGALSDKFGRRPVLLVSMAMLGLDFLLMALAPNIWILFLGRALAGISGATYSTANAYIADTTTPEERGRAFGFIGASFGLGFIFGPVIGGLLGELGPRIPFFAAVGLAFLNFLYGVFVLPESLPKARRRNLNLKRANPLGAARHFSKLPKVSWFLIASGIFFLAHTVFPATWSVHGEIRYDWSPMQIGLSLGLVGVGAATVQAGLMGFILKRLGSVRTIMFGYCVTIIAMTGFAFAGQPLFAYLIIPFSALGGVTMPAANALMSSLTPPDAQGELQGAASSLNALGMIIGPLIMSGALFSFSREDAPLQFGGAAFLLAAILTALAFLPFLRGVAANRDVLPAAAP</sequence>
<feature type="transmembrane region" description="Helical" evidence="8">
    <location>
        <begin position="110"/>
        <end position="130"/>
    </location>
</feature>
<organism evidence="10 11">
    <name type="scientific">Hyphomonas hirschiana VP5</name>
    <dbReference type="NCBI Taxonomy" id="1280951"/>
    <lineage>
        <taxon>Bacteria</taxon>
        <taxon>Pseudomonadati</taxon>
        <taxon>Pseudomonadota</taxon>
        <taxon>Alphaproteobacteria</taxon>
        <taxon>Hyphomonadales</taxon>
        <taxon>Hyphomonadaceae</taxon>
        <taxon>Hyphomonas</taxon>
    </lineage>
</organism>
<dbReference type="SUPFAM" id="SSF103473">
    <property type="entry name" value="MFS general substrate transporter"/>
    <property type="match status" value="1"/>
</dbReference>
<evidence type="ECO:0000313" key="10">
    <source>
        <dbReference type="EMBL" id="KCZ83922.1"/>
    </source>
</evidence>
<feature type="transmembrane region" description="Helical" evidence="8">
    <location>
        <begin position="14"/>
        <end position="33"/>
    </location>
</feature>
<feature type="transmembrane region" description="Helical" evidence="8">
    <location>
        <begin position="288"/>
        <end position="307"/>
    </location>
</feature>
<dbReference type="InterPro" id="IPR005829">
    <property type="entry name" value="Sugar_transporter_CS"/>
</dbReference>
<dbReference type="InterPro" id="IPR011701">
    <property type="entry name" value="MFS"/>
</dbReference>
<dbReference type="PANTHER" id="PTHR23504">
    <property type="entry name" value="MAJOR FACILITATOR SUPERFAMILY DOMAIN-CONTAINING PROTEIN 10"/>
    <property type="match status" value="1"/>
</dbReference>
<dbReference type="OrthoDB" id="9764259at2"/>
<gene>
    <name evidence="10" type="ORF">HHI_17498</name>
</gene>
<feature type="transmembrane region" description="Helical" evidence="8">
    <location>
        <begin position="225"/>
        <end position="247"/>
    </location>
</feature>
<dbReference type="Proteomes" id="UP000025061">
    <property type="component" value="Unassembled WGS sequence"/>
</dbReference>
<dbReference type="InterPro" id="IPR036259">
    <property type="entry name" value="MFS_trans_sf"/>
</dbReference>
<feature type="transmembrane region" description="Helical" evidence="8">
    <location>
        <begin position="354"/>
        <end position="374"/>
    </location>
</feature>
<keyword evidence="6 8" id="KW-1133">Transmembrane helix</keyword>
<feature type="transmembrane region" description="Helical" evidence="8">
    <location>
        <begin position="85"/>
        <end position="104"/>
    </location>
</feature>
<dbReference type="PROSITE" id="PS00216">
    <property type="entry name" value="SUGAR_TRANSPORT_1"/>
    <property type="match status" value="1"/>
</dbReference>
<dbReference type="InterPro" id="IPR001958">
    <property type="entry name" value="Tet-R_TetA/multi-R_MdtG-like"/>
</dbReference>
<evidence type="ECO:0000256" key="1">
    <source>
        <dbReference type="ARBA" id="ARBA00003279"/>
    </source>
</evidence>
<keyword evidence="11" id="KW-1185">Reference proteome</keyword>
<dbReference type="PATRIC" id="fig|1280951.3.peg.3522"/>
<feature type="transmembrane region" description="Helical" evidence="8">
    <location>
        <begin position="53"/>
        <end position="73"/>
    </location>
</feature>
<keyword evidence="5 8" id="KW-0812">Transmembrane</keyword>
<comment type="function">
    <text evidence="1">Resistance to tetracycline by an active tetracycline efflux. This is an energy-dependent process that decreases the accumulation of the antibiotic in whole cells. This protein functions as a metal-tetracycline/H(+) antiporter.</text>
</comment>
<feature type="transmembrane region" description="Helical" evidence="8">
    <location>
        <begin position="259"/>
        <end position="281"/>
    </location>
</feature>
<dbReference type="PROSITE" id="PS50850">
    <property type="entry name" value="MFS"/>
    <property type="match status" value="1"/>
</dbReference>
<evidence type="ECO:0000256" key="2">
    <source>
        <dbReference type="ARBA" id="ARBA00004141"/>
    </source>
</evidence>
<dbReference type="CDD" id="cd17388">
    <property type="entry name" value="MFS_TetA"/>
    <property type="match status" value="1"/>
</dbReference>
<accession>A0A059F6M4</accession>
<dbReference type="InterPro" id="IPR020846">
    <property type="entry name" value="MFS_dom"/>
</dbReference>
<evidence type="ECO:0000256" key="8">
    <source>
        <dbReference type="SAM" id="Phobius"/>
    </source>
</evidence>
<dbReference type="GO" id="GO:0016020">
    <property type="term" value="C:membrane"/>
    <property type="evidence" value="ECO:0007669"/>
    <property type="project" value="UniProtKB-SubCell"/>
</dbReference>
<evidence type="ECO:0000256" key="4">
    <source>
        <dbReference type="ARBA" id="ARBA00022448"/>
    </source>
</evidence>
<comment type="subcellular location">
    <subcellularLocation>
        <location evidence="2">Membrane</location>
        <topology evidence="2">Multi-pass membrane protein</topology>
    </subcellularLocation>
</comment>
<evidence type="ECO:0000256" key="7">
    <source>
        <dbReference type="ARBA" id="ARBA00023136"/>
    </source>
</evidence>
<dbReference type="Gene3D" id="1.20.1250.20">
    <property type="entry name" value="MFS general substrate transporter like domains"/>
    <property type="match status" value="1"/>
</dbReference>
<feature type="transmembrane region" description="Helical" evidence="8">
    <location>
        <begin position="142"/>
        <end position="165"/>
    </location>
</feature>
<dbReference type="RefSeq" id="WP_011645522.1">
    <property type="nucleotide sequence ID" value="NZ_ARYI01000026.1"/>
</dbReference>
<feature type="transmembrane region" description="Helical" evidence="8">
    <location>
        <begin position="380"/>
        <end position="402"/>
    </location>
</feature>
<evidence type="ECO:0000256" key="3">
    <source>
        <dbReference type="ARBA" id="ARBA00007520"/>
    </source>
</evidence>
<dbReference type="EMBL" id="ARYI01000026">
    <property type="protein sequence ID" value="KCZ83922.1"/>
    <property type="molecule type" value="Genomic_DNA"/>
</dbReference>
<evidence type="ECO:0000259" key="9">
    <source>
        <dbReference type="PROSITE" id="PS50850"/>
    </source>
</evidence>
<evidence type="ECO:0000313" key="11">
    <source>
        <dbReference type="Proteomes" id="UP000025061"/>
    </source>
</evidence>
<protein>
    <submittedName>
        <fullName evidence="10">Tetracycline-efflux transporter</fullName>
    </submittedName>
</protein>
<dbReference type="Pfam" id="PF07690">
    <property type="entry name" value="MFS_1"/>
    <property type="match status" value="1"/>
</dbReference>
<feature type="transmembrane region" description="Helical" evidence="8">
    <location>
        <begin position="313"/>
        <end position="334"/>
    </location>
</feature>
<feature type="domain" description="Major facilitator superfamily (MFS) profile" evidence="9">
    <location>
        <begin position="14"/>
        <end position="409"/>
    </location>
</feature>
<keyword evidence="4" id="KW-0813">Transport</keyword>
<evidence type="ECO:0000256" key="5">
    <source>
        <dbReference type="ARBA" id="ARBA00022692"/>
    </source>
</evidence>
<name>A0A059F6M4_9PROT</name>
<dbReference type="PANTHER" id="PTHR23504:SF15">
    <property type="entry name" value="MAJOR FACILITATOR SUPERFAMILY (MFS) PROFILE DOMAIN-CONTAINING PROTEIN"/>
    <property type="match status" value="1"/>
</dbReference>